<reference evidence="11" key="1">
    <citation type="submission" date="2019-05" db="EMBL/GenBank/DDBJ databases">
        <title>Annotation for the trematode Fasciolopsis buski.</title>
        <authorList>
            <person name="Choi Y.-J."/>
        </authorList>
    </citation>
    <scope>NUCLEOTIDE SEQUENCE</scope>
    <source>
        <strain evidence="11">HT</strain>
        <tissue evidence="11">Whole worm</tissue>
    </source>
</reference>
<evidence type="ECO:0008006" key="13">
    <source>
        <dbReference type="Google" id="ProtNLM"/>
    </source>
</evidence>
<feature type="domain" description="Fibronectin type-III" evidence="9">
    <location>
        <begin position="404"/>
        <end position="509"/>
    </location>
</feature>
<evidence type="ECO:0000259" key="10">
    <source>
        <dbReference type="PROSITE" id="PS51550"/>
    </source>
</evidence>
<dbReference type="InterPro" id="IPR050449">
    <property type="entry name" value="Ephrin_rcpt_TKs"/>
</dbReference>
<dbReference type="Gene3D" id="2.60.40.10">
    <property type="entry name" value="Immunoglobulins"/>
    <property type="match status" value="2"/>
</dbReference>
<gene>
    <name evidence="11" type="ORF">FBUS_00058</name>
</gene>
<dbReference type="PROSITE" id="PS50853">
    <property type="entry name" value="FN3"/>
    <property type="match status" value="1"/>
</dbReference>
<dbReference type="GO" id="GO:0005524">
    <property type="term" value="F:ATP binding"/>
    <property type="evidence" value="ECO:0007669"/>
    <property type="project" value="UniProtKB-KW"/>
</dbReference>
<dbReference type="GO" id="GO:0005005">
    <property type="term" value="F:transmembrane-ephrin receptor activity"/>
    <property type="evidence" value="ECO:0007669"/>
    <property type="project" value="TreeGrafter"/>
</dbReference>
<feature type="transmembrane region" description="Helical" evidence="8">
    <location>
        <begin position="695"/>
        <end position="715"/>
    </location>
</feature>
<dbReference type="SUPFAM" id="SSF49265">
    <property type="entry name" value="Fibronectin type III"/>
    <property type="match status" value="1"/>
</dbReference>
<dbReference type="InterPro" id="IPR036116">
    <property type="entry name" value="FN3_sf"/>
</dbReference>
<keyword evidence="4" id="KW-0067">ATP-binding</keyword>
<evidence type="ECO:0000313" key="12">
    <source>
        <dbReference type="Proteomes" id="UP000728185"/>
    </source>
</evidence>
<dbReference type="InterPro" id="IPR001090">
    <property type="entry name" value="Ephrin_rcpt_lig-bd_dom"/>
</dbReference>
<evidence type="ECO:0000256" key="3">
    <source>
        <dbReference type="ARBA" id="ARBA00022741"/>
    </source>
</evidence>
<comment type="caution">
    <text evidence="11">The sequence shown here is derived from an EMBL/GenBank/DDBJ whole genome shotgun (WGS) entry which is preliminary data.</text>
</comment>
<dbReference type="OrthoDB" id="4062651at2759"/>
<protein>
    <recommendedName>
        <fullName evidence="13">Fibronectin type-III domain-containing protein</fullName>
    </recommendedName>
</protein>
<evidence type="ECO:0000256" key="7">
    <source>
        <dbReference type="ARBA" id="ARBA00023170"/>
    </source>
</evidence>
<dbReference type="Gene3D" id="2.60.40.1770">
    <property type="entry name" value="ephrin a2 ectodomain"/>
    <property type="match status" value="1"/>
</dbReference>
<dbReference type="GO" id="GO:0007411">
    <property type="term" value="P:axon guidance"/>
    <property type="evidence" value="ECO:0007669"/>
    <property type="project" value="TreeGrafter"/>
</dbReference>
<dbReference type="InterPro" id="IPR008979">
    <property type="entry name" value="Galactose-bd-like_sf"/>
</dbReference>
<dbReference type="Pfam" id="PF01404">
    <property type="entry name" value="Ephrin_lbd"/>
    <property type="match status" value="1"/>
</dbReference>
<keyword evidence="2 8" id="KW-0812">Transmembrane</keyword>
<dbReference type="SUPFAM" id="SSF49785">
    <property type="entry name" value="Galactose-binding domain-like"/>
    <property type="match status" value="1"/>
</dbReference>
<evidence type="ECO:0000256" key="1">
    <source>
        <dbReference type="ARBA" id="ARBA00004167"/>
    </source>
</evidence>
<comment type="subcellular location">
    <subcellularLocation>
        <location evidence="1">Membrane</location>
        <topology evidence="1">Single-pass membrane protein</topology>
    </subcellularLocation>
</comment>
<evidence type="ECO:0000256" key="8">
    <source>
        <dbReference type="SAM" id="Phobius"/>
    </source>
</evidence>
<keyword evidence="6 8" id="KW-0472">Membrane</keyword>
<dbReference type="CDD" id="cd00063">
    <property type="entry name" value="FN3"/>
    <property type="match status" value="2"/>
</dbReference>
<dbReference type="Proteomes" id="UP000728185">
    <property type="component" value="Unassembled WGS sequence"/>
</dbReference>
<dbReference type="SMART" id="SM00615">
    <property type="entry name" value="EPH_lbd"/>
    <property type="match status" value="1"/>
</dbReference>
<dbReference type="InterPro" id="IPR013783">
    <property type="entry name" value="Ig-like_fold"/>
</dbReference>
<accession>A0A8E0RMI3</accession>
<keyword evidence="12" id="KW-1185">Reference proteome</keyword>
<evidence type="ECO:0000256" key="4">
    <source>
        <dbReference type="ARBA" id="ARBA00022840"/>
    </source>
</evidence>
<dbReference type="InterPro" id="IPR003961">
    <property type="entry name" value="FN3_dom"/>
</dbReference>
<dbReference type="PANTHER" id="PTHR46877">
    <property type="entry name" value="EPH RECEPTOR A5"/>
    <property type="match status" value="1"/>
</dbReference>
<keyword evidence="7" id="KW-0675">Receptor</keyword>
<name>A0A8E0RMI3_9TREM</name>
<evidence type="ECO:0000256" key="6">
    <source>
        <dbReference type="ARBA" id="ARBA00023136"/>
    </source>
</evidence>
<sequence length="794" mass="89884">MGMIKLKIDEITAILFCAFLSGSFQWRLQTHPLLQRKVYGVCQVLREHNDNWLFGPIVQIRETVLITIEITFTMRKCVEHPDPAALGNCHEALQILVFQADDIVTDHFNYTSSRHLYTPLANLTLNDAASFETVMTKPTEQTNTNPLTTEETLKSTDSPSERVALYINRLKPQGLFMALAVRDPGSCSTLRRVHVFHHVCREFTHELVFYPRLVPTENTLNSWVQGRCVAGAVQQFTIPLPKLACQPDGRWVSRDAPYPLSENLLTGFPGQEHDVWQSSCVCDIGYGIMGKGSPENQTCQVEMNEYNFERNRCADYEDARPEEETSCGTNEYKNKIGRFPCSVCPPNSHKTHSSETIFPGLPPLYQPTRLEGNRTSDLCECNLGFYRHPQIDTIDMPCTKLPTKPMQLQAITTDPARVQMTWTGPRNTGGRDKLWFTVQCLEDPITQCTEQITYINPAPTFLYKTLLIGLALGRTYTVTVTARNDLSELFPKTVLDECGTSVTFTLPEEIPLSVRQLQMGVIARNQFNASLTTLGLQNSRKEQMNLTDQSDSQMMIRVSWHPPAPQTSHSADGQLFEKDNLWSAVSEYQVYVWMETDDRMREANNRPVLVHFLSETQLHFTDLPSQAKIRVWIRPKTPRGWGTFSETVLHYPPSVNDDDSVTLVGGLRQAMSDLGTGGLGNDSAEQLYHSSAKTIWLSLLLVMALLLLVTLLLFLKLRKKFFLPTSLSSNHTEQEKSTEPQPLIDKTGAVDESKVLEDLRFDDKCLRLTTTNFPVQHRFIVQNSGILEQPALSW</sequence>
<evidence type="ECO:0000256" key="2">
    <source>
        <dbReference type="ARBA" id="ARBA00022692"/>
    </source>
</evidence>
<evidence type="ECO:0000259" key="9">
    <source>
        <dbReference type="PROSITE" id="PS50853"/>
    </source>
</evidence>
<dbReference type="GO" id="GO:0005886">
    <property type="term" value="C:plasma membrane"/>
    <property type="evidence" value="ECO:0007669"/>
    <property type="project" value="TreeGrafter"/>
</dbReference>
<dbReference type="Gene3D" id="2.10.50.10">
    <property type="entry name" value="Tumor Necrosis Factor Receptor, subunit A, domain 2"/>
    <property type="match status" value="1"/>
</dbReference>
<dbReference type="Gene3D" id="2.60.120.260">
    <property type="entry name" value="Galactose-binding domain-like"/>
    <property type="match status" value="1"/>
</dbReference>
<dbReference type="EMBL" id="LUCM01011253">
    <property type="protein sequence ID" value="KAA0184211.1"/>
    <property type="molecule type" value="Genomic_DNA"/>
</dbReference>
<feature type="domain" description="Eph LBD" evidence="10">
    <location>
        <begin position="1"/>
        <end position="205"/>
    </location>
</feature>
<dbReference type="GO" id="GO:0030425">
    <property type="term" value="C:dendrite"/>
    <property type="evidence" value="ECO:0007669"/>
    <property type="project" value="TreeGrafter"/>
</dbReference>
<dbReference type="SMART" id="SM00060">
    <property type="entry name" value="FN3"/>
    <property type="match status" value="2"/>
</dbReference>
<keyword evidence="5 8" id="KW-1133">Transmembrane helix</keyword>
<dbReference type="PANTHER" id="PTHR46877:SF14">
    <property type="entry name" value="RECEPTOR PROTEIN-TYROSINE KINASE"/>
    <property type="match status" value="1"/>
</dbReference>
<dbReference type="PROSITE" id="PS51550">
    <property type="entry name" value="EPH_LBD"/>
    <property type="match status" value="1"/>
</dbReference>
<organism evidence="11 12">
    <name type="scientific">Fasciolopsis buskii</name>
    <dbReference type="NCBI Taxonomy" id="27845"/>
    <lineage>
        <taxon>Eukaryota</taxon>
        <taxon>Metazoa</taxon>
        <taxon>Spiralia</taxon>
        <taxon>Lophotrochozoa</taxon>
        <taxon>Platyhelminthes</taxon>
        <taxon>Trematoda</taxon>
        <taxon>Digenea</taxon>
        <taxon>Plagiorchiida</taxon>
        <taxon>Echinostomata</taxon>
        <taxon>Echinostomatoidea</taxon>
        <taxon>Fasciolidae</taxon>
        <taxon>Fasciolopsis</taxon>
    </lineage>
</organism>
<proteinExistence type="predicted"/>
<evidence type="ECO:0000313" key="11">
    <source>
        <dbReference type="EMBL" id="KAA0184211.1"/>
    </source>
</evidence>
<keyword evidence="3" id="KW-0547">Nucleotide-binding</keyword>
<evidence type="ECO:0000256" key="5">
    <source>
        <dbReference type="ARBA" id="ARBA00022989"/>
    </source>
</evidence>
<dbReference type="AlphaFoldDB" id="A0A8E0RMI3"/>